<keyword evidence="4" id="KW-0479">Metal-binding</keyword>
<evidence type="ECO:0000256" key="8">
    <source>
        <dbReference type="PROSITE-ProRule" id="PRU00091"/>
    </source>
</evidence>
<dbReference type="InterPro" id="IPR011993">
    <property type="entry name" value="PH-like_dom_sf"/>
</dbReference>
<dbReference type="InterPro" id="IPR035899">
    <property type="entry name" value="DBL_dom_sf"/>
</dbReference>
<dbReference type="EMBL" id="JARKIK010000066">
    <property type="protein sequence ID" value="KAK8730071.1"/>
    <property type="molecule type" value="Genomic_DNA"/>
</dbReference>
<feature type="domain" description="DH" evidence="10">
    <location>
        <begin position="1"/>
        <end position="49"/>
    </location>
</feature>
<dbReference type="PROSITE" id="PS50010">
    <property type="entry name" value="DH_2"/>
    <property type="match status" value="1"/>
</dbReference>
<dbReference type="GO" id="GO:0005737">
    <property type="term" value="C:cytoplasm"/>
    <property type="evidence" value="ECO:0007669"/>
    <property type="project" value="TreeGrafter"/>
</dbReference>
<dbReference type="Gene3D" id="2.30.29.30">
    <property type="entry name" value="Pleckstrin-homology domain (PH domain)/Phosphotyrosine-binding domain (PTB)"/>
    <property type="match status" value="2"/>
</dbReference>
<proteinExistence type="predicted"/>
<evidence type="ECO:0000259" key="9">
    <source>
        <dbReference type="PROSITE" id="PS50003"/>
    </source>
</evidence>
<comment type="caution">
    <text evidence="12">The sequence shown here is derived from an EMBL/GenBank/DDBJ whole genome shotgun (WGS) entry which is preliminary data.</text>
</comment>
<protein>
    <submittedName>
        <fullName evidence="12">Uncharacterized protein</fullName>
    </submittedName>
</protein>
<evidence type="ECO:0000259" key="10">
    <source>
        <dbReference type="PROSITE" id="PS50010"/>
    </source>
</evidence>
<feature type="domain" description="FYVE-type" evidence="11">
    <location>
        <begin position="224"/>
        <end position="283"/>
    </location>
</feature>
<feature type="domain" description="PH" evidence="9">
    <location>
        <begin position="92"/>
        <end position="189"/>
    </location>
</feature>
<dbReference type="EMBL" id="JARKIK010000066">
    <property type="protein sequence ID" value="KAK8730080.1"/>
    <property type="molecule type" value="Genomic_DNA"/>
</dbReference>
<evidence type="ECO:0000256" key="1">
    <source>
        <dbReference type="ARBA" id="ARBA00004245"/>
    </source>
</evidence>
<dbReference type="PANTHER" id="PTHR12673">
    <property type="entry name" value="FACIOGENITAL DYSPLASIA PROTEIN"/>
    <property type="match status" value="1"/>
</dbReference>
<evidence type="ECO:0000313" key="13">
    <source>
        <dbReference type="Proteomes" id="UP001445076"/>
    </source>
</evidence>
<dbReference type="GO" id="GO:0008270">
    <property type="term" value="F:zinc ion binding"/>
    <property type="evidence" value="ECO:0007669"/>
    <property type="project" value="UniProtKB-KW"/>
</dbReference>
<evidence type="ECO:0000256" key="2">
    <source>
        <dbReference type="ARBA" id="ARBA00022490"/>
    </source>
</evidence>
<keyword evidence="13" id="KW-1185">Reference proteome</keyword>
<name>A0AAW0WD11_CHEQU</name>
<gene>
    <name evidence="12" type="ORF">OTU49_008440</name>
</gene>
<evidence type="ECO:0000313" key="12">
    <source>
        <dbReference type="EMBL" id="KAK8730080.1"/>
    </source>
</evidence>
<dbReference type="InterPro" id="IPR000306">
    <property type="entry name" value="Znf_FYVE"/>
</dbReference>
<evidence type="ECO:0000256" key="4">
    <source>
        <dbReference type="ARBA" id="ARBA00022723"/>
    </source>
</evidence>
<reference evidence="12" key="2">
    <citation type="submission" date="2024-01" db="EMBL/GenBank/DDBJ databases">
        <authorList>
            <person name="He J."/>
            <person name="Wang M."/>
            <person name="Zheng J."/>
            <person name="Liu Z."/>
        </authorList>
    </citation>
    <scope>NUCLEOTIDE SEQUENCE</scope>
    <source>
        <strain evidence="12">ZL_2023a</strain>
        <tissue evidence="12">Muscle</tissue>
    </source>
</reference>
<dbReference type="InterPro" id="IPR001849">
    <property type="entry name" value="PH_domain"/>
</dbReference>
<dbReference type="AlphaFoldDB" id="A0AAW0WD11"/>
<dbReference type="EMBL" id="JARKIK010000066">
    <property type="protein sequence ID" value="KAK8730064.1"/>
    <property type="molecule type" value="Genomic_DNA"/>
</dbReference>
<dbReference type="SUPFAM" id="SSF48065">
    <property type="entry name" value="DBL homology domain (DH-domain)"/>
    <property type="match status" value="1"/>
</dbReference>
<keyword evidence="2" id="KW-0963">Cytoplasm</keyword>
<dbReference type="InterPro" id="IPR017455">
    <property type="entry name" value="Znf_FYVE-rel"/>
</dbReference>
<evidence type="ECO:0000256" key="7">
    <source>
        <dbReference type="ARBA" id="ARBA00023212"/>
    </source>
</evidence>
<dbReference type="EMBL" id="JARKIK010000066">
    <property type="protein sequence ID" value="KAK8730082.1"/>
    <property type="molecule type" value="Genomic_DNA"/>
</dbReference>
<dbReference type="PROSITE" id="PS50003">
    <property type="entry name" value="PH_DOMAIN"/>
    <property type="match status" value="2"/>
</dbReference>
<dbReference type="SUPFAM" id="SSF50729">
    <property type="entry name" value="PH domain-like"/>
    <property type="match status" value="2"/>
</dbReference>
<dbReference type="EMBL" id="JARKIK010000066">
    <property type="protein sequence ID" value="KAK8730069.1"/>
    <property type="molecule type" value="Genomic_DNA"/>
</dbReference>
<dbReference type="EMBL" id="JARKIK010000066">
    <property type="protein sequence ID" value="KAK8730058.1"/>
    <property type="molecule type" value="Genomic_DNA"/>
</dbReference>
<evidence type="ECO:0000256" key="3">
    <source>
        <dbReference type="ARBA" id="ARBA00022658"/>
    </source>
</evidence>
<reference evidence="12 13" key="1">
    <citation type="journal article" date="2024" name="BMC Genomics">
        <title>Genome assembly of redclaw crayfish (Cherax quadricarinatus) provides insights into its immune adaptation and hypoxia tolerance.</title>
        <authorList>
            <person name="Liu Z."/>
            <person name="Zheng J."/>
            <person name="Li H."/>
            <person name="Fang K."/>
            <person name="Wang S."/>
            <person name="He J."/>
            <person name="Zhou D."/>
            <person name="Weng S."/>
            <person name="Chi M."/>
            <person name="Gu Z."/>
            <person name="He J."/>
            <person name="Li F."/>
            <person name="Wang M."/>
        </authorList>
    </citation>
    <scope>NUCLEOTIDE SEQUENCE [LARGE SCALE GENOMIC DNA]</scope>
    <source>
        <strain evidence="12">ZL_2023a</strain>
    </source>
</reference>
<dbReference type="EMBL" id="JARKIK010000066">
    <property type="protein sequence ID" value="KAK8730076.1"/>
    <property type="molecule type" value="Genomic_DNA"/>
</dbReference>
<organism evidence="12 13">
    <name type="scientific">Cherax quadricarinatus</name>
    <name type="common">Australian red claw crayfish</name>
    <dbReference type="NCBI Taxonomy" id="27406"/>
    <lineage>
        <taxon>Eukaryota</taxon>
        <taxon>Metazoa</taxon>
        <taxon>Ecdysozoa</taxon>
        <taxon>Arthropoda</taxon>
        <taxon>Crustacea</taxon>
        <taxon>Multicrustacea</taxon>
        <taxon>Malacostraca</taxon>
        <taxon>Eumalacostraca</taxon>
        <taxon>Eucarida</taxon>
        <taxon>Decapoda</taxon>
        <taxon>Pleocyemata</taxon>
        <taxon>Astacidea</taxon>
        <taxon>Parastacoidea</taxon>
        <taxon>Parastacidae</taxon>
        <taxon>Cherax</taxon>
    </lineage>
</organism>
<dbReference type="Pfam" id="PF00621">
    <property type="entry name" value="RhoGEF"/>
    <property type="match status" value="1"/>
</dbReference>
<evidence type="ECO:0000256" key="5">
    <source>
        <dbReference type="ARBA" id="ARBA00022771"/>
    </source>
</evidence>
<dbReference type="SMART" id="SM00064">
    <property type="entry name" value="FYVE"/>
    <property type="match status" value="1"/>
</dbReference>
<comment type="subcellular location">
    <subcellularLocation>
        <location evidence="1">Cytoplasm</location>
        <location evidence="1">Cytoskeleton</location>
    </subcellularLocation>
</comment>
<dbReference type="EMBL" id="JARKIK010000066">
    <property type="protein sequence ID" value="KAK8730056.1"/>
    <property type="molecule type" value="Genomic_DNA"/>
</dbReference>
<dbReference type="Proteomes" id="UP001445076">
    <property type="component" value="Unassembled WGS sequence"/>
</dbReference>
<dbReference type="GO" id="GO:0005085">
    <property type="term" value="F:guanyl-nucleotide exchange factor activity"/>
    <property type="evidence" value="ECO:0007669"/>
    <property type="project" value="UniProtKB-KW"/>
</dbReference>
<keyword evidence="3" id="KW-0344">Guanine-nucleotide releasing factor</keyword>
<dbReference type="Pfam" id="PF00169">
    <property type="entry name" value="PH"/>
    <property type="match status" value="2"/>
</dbReference>
<dbReference type="PANTHER" id="PTHR12673:SF267">
    <property type="entry name" value="PROTEIN CBG10230"/>
    <property type="match status" value="1"/>
</dbReference>
<sequence length="445" mass="50897">MLKPVQRIPQYRLLFEEYLKCLSESSPDYVDTQTALAVVANVAAHANATMKQGNNFMKLLALQDRLSSSSSGDHDSSSSRGPRCELVRPGRYLLKEGELLKLCRREMQPRYFILLSDVLLYTSFVTSGPGGALRLNYELTLEGMKVETPKAEEFKNEFSVISTSRSFTLQASTAEERDEWIVALREAIEDNASRRSTFLQAKTFVYRQPSTSTLGKQAPVWIPDYRVTMCQQCTAEFTLTFRRHHCRACGKVVCDHCSANRAPLQYKKNQTARVCDTCFEILQKDFEHRYEGSAVQEDQQGDKIRRVSSLKAQFKKGIRESSRNRIKKRVPERLMEVCASDASSQMCGYLRMMVRRSWHRGWFVLKDRVLYEYRAPQDVCALQSLPVLGYIVEAMQKVREEADGVDACLTFQLTHTNQPPLVFHADTPHLAKKWIQAMKEAVVLT</sequence>
<dbReference type="GO" id="GO:0005856">
    <property type="term" value="C:cytoskeleton"/>
    <property type="evidence" value="ECO:0007669"/>
    <property type="project" value="UniProtKB-SubCell"/>
</dbReference>
<keyword evidence="7" id="KW-0206">Cytoskeleton</keyword>
<dbReference type="EMBL" id="JARKIK010000066">
    <property type="protein sequence ID" value="KAK8730062.1"/>
    <property type="molecule type" value="Genomic_DNA"/>
</dbReference>
<dbReference type="InterPro" id="IPR000219">
    <property type="entry name" value="DH_dom"/>
</dbReference>
<dbReference type="Gene3D" id="1.20.900.10">
    <property type="entry name" value="Dbl homology (DH) domain"/>
    <property type="match status" value="1"/>
</dbReference>
<dbReference type="EMBL" id="JARKIK010000066">
    <property type="protein sequence ID" value="KAK8730078.1"/>
    <property type="molecule type" value="Genomic_DNA"/>
</dbReference>
<evidence type="ECO:0000256" key="6">
    <source>
        <dbReference type="ARBA" id="ARBA00022833"/>
    </source>
</evidence>
<feature type="domain" description="PH" evidence="9">
    <location>
        <begin position="343"/>
        <end position="443"/>
    </location>
</feature>
<dbReference type="InterPro" id="IPR013083">
    <property type="entry name" value="Znf_RING/FYVE/PHD"/>
</dbReference>
<dbReference type="EMBL" id="JARKIK010000066">
    <property type="protein sequence ID" value="KAK8730074.1"/>
    <property type="molecule type" value="Genomic_DNA"/>
</dbReference>
<accession>A0AAW0WD11</accession>
<dbReference type="InterPro" id="IPR051092">
    <property type="entry name" value="FYVE_RhoGEF_PH"/>
</dbReference>
<dbReference type="EMBL" id="JARKIK010000066">
    <property type="protein sequence ID" value="KAK8730054.1"/>
    <property type="molecule type" value="Genomic_DNA"/>
</dbReference>
<dbReference type="PROSITE" id="PS50178">
    <property type="entry name" value="ZF_FYVE"/>
    <property type="match status" value="1"/>
</dbReference>
<keyword evidence="5 8" id="KW-0863">Zinc-finger</keyword>
<evidence type="ECO:0000259" key="11">
    <source>
        <dbReference type="PROSITE" id="PS50178"/>
    </source>
</evidence>
<dbReference type="EMBL" id="JARKIK010000066">
    <property type="protein sequence ID" value="KAK8730083.1"/>
    <property type="molecule type" value="Genomic_DNA"/>
</dbReference>
<dbReference type="Gene3D" id="3.30.40.10">
    <property type="entry name" value="Zinc/RING finger domain, C3HC4 (zinc finger)"/>
    <property type="match status" value="1"/>
</dbReference>
<keyword evidence="6" id="KW-0862">Zinc</keyword>
<dbReference type="Pfam" id="PF01363">
    <property type="entry name" value="FYVE"/>
    <property type="match status" value="1"/>
</dbReference>
<dbReference type="SMART" id="SM00233">
    <property type="entry name" value="PH"/>
    <property type="match status" value="2"/>
</dbReference>